<dbReference type="AlphaFoldDB" id="A0A6I4TKF7"/>
<comment type="caution">
    <text evidence="1">The sequence shown here is derived from an EMBL/GenBank/DDBJ whole genome shotgun (WGS) entry which is preliminary data.</text>
</comment>
<dbReference type="OrthoDB" id="9807209at2"/>
<dbReference type="PANTHER" id="PTHR12526:SF600">
    <property type="entry name" value="GLYCOSYL TRANSFERASE GROUP 1"/>
    <property type="match status" value="1"/>
</dbReference>
<dbReference type="RefSeq" id="WP_160594855.1">
    <property type="nucleotide sequence ID" value="NZ_WTYI01000001.1"/>
</dbReference>
<reference evidence="1 2" key="1">
    <citation type="submission" date="2019-12" db="EMBL/GenBank/DDBJ databases">
        <title>Genomic-based taxomic classification of the family Erythrobacteraceae.</title>
        <authorList>
            <person name="Xu L."/>
        </authorList>
    </citation>
    <scope>NUCLEOTIDE SEQUENCE [LARGE SCALE GENOMIC DNA]</scope>
    <source>
        <strain evidence="1 2">JCM 12189</strain>
    </source>
</reference>
<protein>
    <submittedName>
        <fullName evidence="1">TIGR03087 family PEP-CTERM/XrtA system glycosyltransferase</fullName>
    </submittedName>
</protein>
<keyword evidence="1" id="KW-0808">Transferase</keyword>
<dbReference type="CDD" id="cd03801">
    <property type="entry name" value="GT4_PimA-like"/>
    <property type="match status" value="1"/>
</dbReference>
<organism evidence="1 2">
    <name type="scientific">Qipengyuania aquimaris</name>
    <dbReference type="NCBI Taxonomy" id="255984"/>
    <lineage>
        <taxon>Bacteria</taxon>
        <taxon>Pseudomonadati</taxon>
        <taxon>Pseudomonadota</taxon>
        <taxon>Alphaproteobacteria</taxon>
        <taxon>Sphingomonadales</taxon>
        <taxon>Erythrobacteraceae</taxon>
        <taxon>Qipengyuania</taxon>
    </lineage>
</organism>
<dbReference type="GO" id="GO:0016757">
    <property type="term" value="F:glycosyltransferase activity"/>
    <property type="evidence" value="ECO:0007669"/>
    <property type="project" value="TreeGrafter"/>
</dbReference>
<evidence type="ECO:0000313" key="2">
    <source>
        <dbReference type="Proteomes" id="UP000432727"/>
    </source>
</evidence>
<name>A0A6I4TKF7_9SPHN</name>
<dbReference type="SUPFAM" id="SSF53756">
    <property type="entry name" value="UDP-Glycosyltransferase/glycogen phosphorylase"/>
    <property type="match status" value="1"/>
</dbReference>
<accession>A0A6I4TKF7</accession>
<dbReference type="InterPro" id="IPR017521">
    <property type="entry name" value="Sugar_tfrase_PEP-CTERM_Stp1"/>
</dbReference>
<sequence length="404" mass="43505">MGDILFLAHRMPFPPNRGDKIRSHHLIKALARLGPVHVGTFAETQEDRDHCAELSTIAASSHVADRNKPLVLAGIQAVLSGKSVSLAAFHDCGLQYWVEQTLAANAIDTIVIFSGQMGQYLPDSFDGRVVIDLCDVDSAKFEAYAEAGIMAWINAREGRLLAAEEEWLARRSDVTTLISESEADLLRSRLAPETSAEIRAFGNGVDTHFFDPQADLPPSPFEQAGPNIVFTGQMDYAPNVAAVERFAHHVLPKLVAAHGAHFHIVGRAPTEAVRELGTLLNVTVWGAVPDMRPFLGAADAVVAPLSIARGVQNKVLEAMAMARPVVLTAEAATGIPARDGEHFLVARDDAAMIETLESLLEGRLDGGAIGANARQFVADEMSWEAIYEQVGELVRPSGKNSRAA</sequence>
<gene>
    <name evidence="1" type="ORF">GRI34_04130</name>
</gene>
<keyword evidence="2" id="KW-1185">Reference proteome</keyword>
<dbReference type="PANTHER" id="PTHR12526">
    <property type="entry name" value="GLYCOSYLTRANSFERASE"/>
    <property type="match status" value="1"/>
</dbReference>
<evidence type="ECO:0000313" key="1">
    <source>
        <dbReference type="EMBL" id="MXO95607.1"/>
    </source>
</evidence>
<dbReference type="Pfam" id="PF13692">
    <property type="entry name" value="Glyco_trans_1_4"/>
    <property type="match status" value="1"/>
</dbReference>
<dbReference type="Proteomes" id="UP000432727">
    <property type="component" value="Unassembled WGS sequence"/>
</dbReference>
<proteinExistence type="predicted"/>
<dbReference type="NCBIfam" id="TIGR03087">
    <property type="entry name" value="stp1"/>
    <property type="match status" value="1"/>
</dbReference>
<dbReference type="EMBL" id="WTYI01000001">
    <property type="protein sequence ID" value="MXO95607.1"/>
    <property type="molecule type" value="Genomic_DNA"/>
</dbReference>
<dbReference type="Gene3D" id="3.40.50.2000">
    <property type="entry name" value="Glycogen Phosphorylase B"/>
    <property type="match status" value="2"/>
</dbReference>